<dbReference type="AlphaFoldDB" id="A0A8D8B875"/>
<dbReference type="EMBL" id="HBUE01061284">
    <property type="protein sequence ID" value="CAG6468787.1"/>
    <property type="molecule type" value="Transcribed_RNA"/>
</dbReference>
<sequence length="148" mass="16932">MVPNIQDHPRRPHVPKLGARLSVRPAGASQGGKSFLDRLHYFVLSATKRTRIPPFFSFFIAFRVHHILFFSNSRSQNCLLPSTADAFCLLVATVVRYKIVREMYAYLIVKRHELYASAELLTGECHIARARTMPVDGQLFIWISSSRE</sequence>
<accession>A0A8D8B875</accession>
<evidence type="ECO:0000313" key="1">
    <source>
        <dbReference type="EMBL" id="CAG6468790.1"/>
    </source>
</evidence>
<organism evidence="1">
    <name type="scientific">Culex pipiens</name>
    <name type="common">House mosquito</name>
    <dbReference type="NCBI Taxonomy" id="7175"/>
    <lineage>
        <taxon>Eukaryota</taxon>
        <taxon>Metazoa</taxon>
        <taxon>Ecdysozoa</taxon>
        <taxon>Arthropoda</taxon>
        <taxon>Hexapoda</taxon>
        <taxon>Insecta</taxon>
        <taxon>Pterygota</taxon>
        <taxon>Neoptera</taxon>
        <taxon>Endopterygota</taxon>
        <taxon>Diptera</taxon>
        <taxon>Nematocera</taxon>
        <taxon>Culicoidea</taxon>
        <taxon>Culicidae</taxon>
        <taxon>Culicinae</taxon>
        <taxon>Culicini</taxon>
        <taxon>Culex</taxon>
        <taxon>Culex</taxon>
    </lineage>
</organism>
<dbReference type="EMBL" id="HBUE01061289">
    <property type="protein sequence ID" value="CAG6468789.1"/>
    <property type="molecule type" value="Transcribed_RNA"/>
</dbReference>
<dbReference type="EMBL" id="HBUE01061292">
    <property type="protein sequence ID" value="CAG6468790.1"/>
    <property type="molecule type" value="Transcribed_RNA"/>
</dbReference>
<name>A0A8D8B875_CULPI</name>
<proteinExistence type="predicted"/>
<reference evidence="1" key="1">
    <citation type="submission" date="2021-05" db="EMBL/GenBank/DDBJ databases">
        <authorList>
            <person name="Alioto T."/>
            <person name="Alioto T."/>
            <person name="Gomez Garrido J."/>
        </authorList>
    </citation>
    <scope>NUCLEOTIDE SEQUENCE</scope>
</reference>
<protein>
    <submittedName>
        <fullName evidence="1">(northern house mosquito) hypothetical protein</fullName>
    </submittedName>
</protein>